<dbReference type="Gene3D" id="1.25.40.470">
    <property type="match status" value="1"/>
</dbReference>
<dbReference type="GO" id="GO:0097730">
    <property type="term" value="C:non-motile cilium"/>
    <property type="evidence" value="ECO:0007669"/>
    <property type="project" value="TreeGrafter"/>
</dbReference>
<evidence type="ECO:0000313" key="14">
    <source>
        <dbReference type="EMBL" id="EGT52692.1"/>
    </source>
</evidence>
<dbReference type="Gene3D" id="1.25.40.10">
    <property type="entry name" value="Tetratricopeptide repeat domain"/>
    <property type="match status" value="1"/>
</dbReference>
<dbReference type="InterPro" id="IPR056170">
    <property type="entry name" value="Znf_IFT121-like"/>
</dbReference>
<keyword evidence="8" id="KW-0966">Cell projection</keyword>
<dbReference type="Pfam" id="PF25768">
    <property type="entry name" value="TPR_IFT121"/>
    <property type="match status" value="1"/>
</dbReference>
<evidence type="ECO:0000259" key="11">
    <source>
        <dbReference type="Pfam" id="PF23390"/>
    </source>
</evidence>
<dbReference type="InParanoid" id="G0N4X9"/>
<evidence type="ECO:0000256" key="5">
    <source>
        <dbReference type="ARBA" id="ARBA00022794"/>
    </source>
</evidence>
<dbReference type="InterPro" id="IPR057979">
    <property type="entry name" value="TPR_IFT121"/>
</dbReference>
<keyword evidence="4" id="KW-0677">Repeat</keyword>
<dbReference type="EMBL" id="GL379838">
    <property type="protein sequence ID" value="EGT52692.1"/>
    <property type="molecule type" value="Genomic_DNA"/>
</dbReference>
<dbReference type="GO" id="GO:0035721">
    <property type="term" value="P:intraciliary retrograde transport"/>
    <property type="evidence" value="ECO:0007669"/>
    <property type="project" value="TreeGrafter"/>
</dbReference>
<dbReference type="InterPro" id="IPR036322">
    <property type="entry name" value="WD40_repeat_dom_sf"/>
</dbReference>
<dbReference type="InterPro" id="IPR011990">
    <property type="entry name" value="TPR-like_helical_dom_sf"/>
</dbReference>
<keyword evidence="2" id="KW-0963">Cytoplasm</keyword>
<name>G0N4X9_CAEBE</name>
<evidence type="ECO:0000256" key="9">
    <source>
        <dbReference type="SAM" id="MobiDB-lite"/>
    </source>
</evidence>
<dbReference type="PANTHER" id="PTHR12764:SF5">
    <property type="entry name" value="LD29485P"/>
    <property type="match status" value="1"/>
</dbReference>
<dbReference type="OrthoDB" id="10260567at2759"/>
<keyword evidence="15" id="KW-1185">Reference proteome</keyword>
<evidence type="ECO:0000259" key="12">
    <source>
        <dbReference type="Pfam" id="PF24762"/>
    </source>
</evidence>
<evidence type="ECO:0000259" key="10">
    <source>
        <dbReference type="Pfam" id="PF23145"/>
    </source>
</evidence>
<feature type="compositionally biased region" description="Basic and acidic residues" evidence="9">
    <location>
        <begin position="44"/>
        <end position="61"/>
    </location>
</feature>
<dbReference type="InterPro" id="IPR057361">
    <property type="entry name" value="TPR_WDR35"/>
</dbReference>
<dbReference type="GO" id="GO:1905515">
    <property type="term" value="P:non-motile cilium assembly"/>
    <property type="evidence" value="ECO:0007669"/>
    <property type="project" value="TreeGrafter"/>
</dbReference>
<dbReference type="Pfam" id="PF23145">
    <property type="entry name" value="Zf_2nd_IFT121"/>
    <property type="match status" value="1"/>
</dbReference>
<keyword evidence="7" id="KW-0206">Cytoskeleton</keyword>
<evidence type="ECO:0000256" key="8">
    <source>
        <dbReference type="ARBA" id="ARBA00023273"/>
    </source>
</evidence>
<feature type="domain" description="IFT121 second beta-propeller" evidence="11">
    <location>
        <begin position="207"/>
        <end position="512"/>
    </location>
</feature>
<dbReference type="Pfam" id="PF23390">
    <property type="entry name" value="Beta-prop_WDR35_2nd"/>
    <property type="match status" value="1"/>
</dbReference>
<dbReference type="Pfam" id="PF25170">
    <property type="entry name" value="TPR_WDR35"/>
    <property type="match status" value="1"/>
</dbReference>
<dbReference type="AlphaFoldDB" id="G0N4X9"/>
<feature type="region of interest" description="Disordered" evidence="9">
    <location>
        <begin position="44"/>
        <end position="90"/>
    </location>
</feature>
<evidence type="ECO:0000256" key="1">
    <source>
        <dbReference type="ARBA" id="ARBA00004120"/>
    </source>
</evidence>
<dbReference type="Proteomes" id="UP000008068">
    <property type="component" value="Unassembled WGS sequence"/>
</dbReference>
<feature type="domain" description="IF140/IFT172/WDR19 TPR" evidence="12">
    <location>
        <begin position="530"/>
        <end position="753"/>
    </location>
</feature>
<evidence type="ECO:0000256" key="2">
    <source>
        <dbReference type="ARBA" id="ARBA00022490"/>
    </source>
</evidence>
<dbReference type="eggNOG" id="KOG2041">
    <property type="taxonomic scope" value="Eukaryota"/>
</dbReference>
<evidence type="ECO:0000256" key="7">
    <source>
        <dbReference type="ARBA" id="ARBA00023212"/>
    </source>
</evidence>
<keyword evidence="3" id="KW-0853">WD repeat</keyword>
<dbReference type="InterPro" id="IPR056168">
    <property type="entry name" value="TPR_IF140/IFT172/WDR19"/>
</dbReference>
<dbReference type="InterPro" id="IPR056158">
    <property type="entry name" value="Beta-prop_IFT121_2nd"/>
</dbReference>
<dbReference type="STRING" id="135651.G0N4X9"/>
<dbReference type="GO" id="GO:0061512">
    <property type="term" value="P:protein localization to cilium"/>
    <property type="evidence" value="ECO:0007669"/>
    <property type="project" value="TreeGrafter"/>
</dbReference>
<dbReference type="OMA" id="CVSETHM"/>
<evidence type="ECO:0000256" key="4">
    <source>
        <dbReference type="ARBA" id="ARBA00022737"/>
    </source>
</evidence>
<comment type="subcellular location">
    <subcellularLocation>
        <location evidence="1">Cytoplasm</location>
        <location evidence="1">Cytoskeleton</location>
        <location evidence="1">Cilium basal body</location>
    </subcellularLocation>
</comment>
<dbReference type="InterPro" id="IPR039857">
    <property type="entry name" value="Ift122/121"/>
</dbReference>
<feature type="compositionally biased region" description="Basic and acidic residues" evidence="9">
    <location>
        <begin position="71"/>
        <end position="85"/>
    </location>
</feature>
<dbReference type="SUPFAM" id="SSF48452">
    <property type="entry name" value="TPR-like"/>
    <property type="match status" value="1"/>
</dbReference>
<protein>
    <submittedName>
        <fullName evidence="14">Uncharacterized protein</fullName>
    </submittedName>
</protein>
<organism evidence="15">
    <name type="scientific">Caenorhabditis brenneri</name>
    <name type="common">Nematode worm</name>
    <dbReference type="NCBI Taxonomy" id="135651"/>
    <lineage>
        <taxon>Eukaryota</taxon>
        <taxon>Metazoa</taxon>
        <taxon>Ecdysozoa</taxon>
        <taxon>Nematoda</taxon>
        <taxon>Chromadorea</taxon>
        <taxon>Rhabditida</taxon>
        <taxon>Rhabditina</taxon>
        <taxon>Rhabditomorpha</taxon>
        <taxon>Rhabditoidea</taxon>
        <taxon>Rhabditidae</taxon>
        <taxon>Peloderinae</taxon>
        <taxon>Caenorhabditis</taxon>
    </lineage>
</organism>
<evidence type="ECO:0000256" key="6">
    <source>
        <dbReference type="ARBA" id="ARBA00023069"/>
    </source>
</evidence>
<dbReference type="GO" id="GO:0030991">
    <property type="term" value="C:intraciliary transport particle A"/>
    <property type="evidence" value="ECO:0007669"/>
    <property type="project" value="TreeGrafter"/>
</dbReference>
<dbReference type="HOGENOM" id="CLU_004048_1_0_1"/>
<keyword evidence="6" id="KW-0969">Cilium</keyword>
<evidence type="ECO:0000256" key="3">
    <source>
        <dbReference type="ARBA" id="ARBA00022574"/>
    </source>
</evidence>
<dbReference type="PANTHER" id="PTHR12764">
    <property type="entry name" value="WD REPEAT DOMAIN-RELATED"/>
    <property type="match status" value="1"/>
</dbReference>
<proteinExistence type="predicted"/>
<accession>G0N4X9</accession>
<dbReference type="SUPFAM" id="SSF50978">
    <property type="entry name" value="WD40 repeat-like"/>
    <property type="match status" value="1"/>
</dbReference>
<feature type="domain" description="IFT121-like TPR repeats" evidence="13">
    <location>
        <begin position="864"/>
        <end position="962"/>
    </location>
</feature>
<keyword evidence="5" id="KW-0970">Cilium biogenesis/degradation</keyword>
<feature type="domain" description="IFT121-like zinc finger" evidence="10">
    <location>
        <begin position="993"/>
        <end position="1034"/>
    </location>
</feature>
<evidence type="ECO:0000313" key="15">
    <source>
        <dbReference type="Proteomes" id="UP000008068"/>
    </source>
</evidence>
<sequence>MDVYMPCLETVELEQALARRDHREEIVKLSYWCPVLMSDLLKERREEEERQKQEAENEKRHNGTSIFNNYRSDKPKELSGMEKTPEPVQPIPSDRPRFMVAYATGVMQLMRNLFDQDPVIVRLPNIKLTDAKWSPNGAFIAVCGTLMDRTDKNSCIYFISAYGQIFGYHQITHSRCLSVSWHASGFLMTVSTNELMLLGQIRPEYKWGCIEDTLIYVYQNEEMYTYSVMFYDYKTLEKKTKSVKYFENLASYKEHCLVVYREDEVGRVSYHCDLCNSIGIAMDYVVMNVHPKFVQVNGVAAVIASEDRYFIWHFNLPKPDTFLGENSEPPGENREYLLEEQQRPIEYGTKRILSNKDQIVSLCIGDTFFLVALRNGGVYHVNLYTGVIMYKYAITATVDTMKLNCDFTKLAFTKLQDSVPFSLYIYRFMEDGVIKKEKEFENTEIWEFHWDEQDPNMIAYKEKSKVQIYDGSSVLEQTNIKGLIYSFKNLEVTYVNLDKILLTPENPPQAAVAVLRIKAKQTVEHMLNSGKLDEALDYVQRNPHAELWNMIANHAVKKHRYDTAEYAFVKLQDYAGIQFVRKLQNMKLSQLQNAEILAFEEKLEDAKEIFVMNDRKDLAIEMYKKIDEPLEVYELVKHEDNDEEKAEAYRNLAENYYEDMDWEEALKYFEMCGDIAMQIDCLVQANEFGKLEVLVRNLDDESPHLEFIGDIFTSRGLCDQAIECYLKCKLPKKALATCIELNQWQKAQFIANSNHLGNVEGVLGKYAEDTVGASDEKSMSTLGLYMRAGRHLDAAKIAFDIAKDRKDKMMPFKDLKECYVLGGILVENHRYGIRELKRMDKHHLLNDALGDESGLTVEQIRILENTWRGAEAFHFMMLALKHFFDSRIEDALQTSVILADYEEFLDPADIHQMIALAAANCGQFKICSRAMMWLEAYEGFSESEREEMRNLSFELFSKCPPVNPPTSKMNCPACGKEINRYDLQCPECHFKFPICVATGRPIHENVSWVCNRCKHHVNKYETNKWTFCPLCHDTETFS</sequence>
<reference evidence="15" key="1">
    <citation type="submission" date="2011-07" db="EMBL/GenBank/DDBJ databases">
        <authorList>
            <consortium name="Caenorhabditis brenneri Sequencing and Analysis Consortium"/>
            <person name="Wilson R.K."/>
        </authorList>
    </citation>
    <scope>NUCLEOTIDE SEQUENCE [LARGE SCALE GENOMIC DNA]</scope>
    <source>
        <strain evidence="15">PB2801</strain>
    </source>
</reference>
<gene>
    <name evidence="14" type="ORF">CAEBREN_14741</name>
</gene>
<dbReference type="Pfam" id="PF24762">
    <property type="entry name" value="TPR_IF140-IFT172"/>
    <property type="match status" value="1"/>
</dbReference>
<evidence type="ECO:0000259" key="13">
    <source>
        <dbReference type="Pfam" id="PF25768"/>
    </source>
</evidence>